<accession>A0ABQ9YYX3</accession>
<evidence type="ECO:0000313" key="2">
    <source>
        <dbReference type="EMBL" id="KAK4005799.1"/>
    </source>
</evidence>
<reference evidence="2 3" key="1">
    <citation type="journal article" date="2023" name="Nucleic Acids Res.">
        <title>The hologenome of Daphnia magna reveals possible DNA methylation and microbiome-mediated evolution of the host genome.</title>
        <authorList>
            <person name="Chaturvedi A."/>
            <person name="Li X."/>
            <person name="Dhandapani V."/>
            <person name="Marshall H."/>
            <person name="Kissane S."/>
            <person name="Cuenca-Cambronero M."/>
            <person name="Asole G."/>
            <person name="Calvet F."/>
            <person name="Ruiz-Romero M."/>
            <person name="Marangio P."/>
            <person name="Guigo R."/>
            <person name="Rago D."/>
            <person name="Mirbahai L."/>
            <person name="Eastwood N."/>
            <person name="Colbourne J.K."/>
            <person name="Zhou J."/>
            <person name="Mallon E."/>
            <person name="Orsini L."/>
        </authorList>
    </citation>
    <scope>NUCLEOTIDE SEQUENCE [LARGE SCALE GENOMIC DNA]</scope>
    <source>
        <strain evidence="2">LRV0_1</strain>
    </source>
</reference>
<gene>
    <name evidence="2" type="ORF">OUZ56_010923</name>
</gene>
<feature type="region of interest" description="Disordered" evidence="1">
    <location>
        <begin position="50"/>
        <end position="82"/>
    </location>
</feature>
<sequence>MNGRHTSQAILAEYEQLLQDWKIPSNKVSRIMTEGGSNMVAAGWESGEVASESMPDEFTHIAPSQAEDRIEDRSSTASTEKP</sequence>
<evidence type="ECO:0000256" key="1">
    <source>
        <dbReference type="SAM" id="MobiDB-lite"/>
    </source>
</evidence>
<feature type="compositionally biased region" description="Basic and acidic residues" evidence="1">
    <location>
        <begin position="66"/>
        <end position="82"/>
    </location>
</feature>
<proteinExistence type="predicted"/>
<keyword evidence="3" id="KW-1185">Reference proteome</keyword>
<organism evidence="2 3">
    <name type="scientific">Daphnia magna</name>
    <dbReference type="NCBI Taxonomy" id="35525"/>
    <lineage>
        <taxon>Eukaryota</taxon>
        <taxon>Metazoa</taxon>
        <taxon>Ecdysozoa</taxon>
        <taxon>Arthropoda</taxon>
        <taxon>Crustacea</taxon>
        <taxon>Branchiopoda</taxon>
        <taxon>Diplostraca</taxon>
        <taxon>Cladocera</taxon>
        <taxon>Anomopoda</taxon>
        <taxon>Daphniidae</taxon>
        <taxon>Daphnia</taxon>
    </lineage>
</organism>
<name>A0ABQ9YYX3_9CRUS</name>
<dbReference type="EMBL" id="JAOYFB010000002">
    <property type="protein sequence ID" value="KAK4005799.1"/>
    <property type="molecule type" value="Genomic_DNA"/>
</dbReference>
<dbReference type="Proteomes" id="UP001234178">
    <property type="component" value="Unassembled WGS sequence"/>
</dbReference>
<comment type="caution">
    <text evidence="2">The sequence shown here is derived from an EMBL/GenBank/DDBJ whole genome shotgun (WGS) entry which is preliminary data.</text>
</comment>
<evidence type="ECO:0000313" key="3">
    <source>
        <dbReference type="Proteomes" id="UP001234178"/>
    </source>
</evidence>
<protein>
    <submittedName>
        <fullName evidence="2">Uncharacterized protein</fullName>
    </submittedName>
</protein>